<dbReference type="Proteomes" id="UP000654993">
    <property type="component" value="Unassembled WGS sequence"/>
</dbReference>
<keyword evidence="4" id="KW-1185">Reference proteome</keyword>
<dbReference type="InterPro" id="IPR013094">
    <property type="entry name" value="AB_hydrolase_3"/>
</dbReference>
<proteinExistence type="predicted"/>
<dbReference type="InterPro" id="IPR029058">
    <property type="entry name" value="AB_hydrolase_fold"/>
</dbReference>
<dbReference type="Gene3D" id="3.40.50.1820">
    <property type="entry name" value="alpha/beta hydrolase"/>
    <property type="match status" value="1"/>
</dbReference>
<dbReference type="GO" id="GO:0016787">
    <property type="term" value="F:hydrolase activity"/>
    <property type="evidence" value="ECO:0007669"/>
    <property type="project" value="UniProtKB-KW"/>
</dbReference>
<reference evidence="3" key="2">
    <citation type="journal article" date="2021" name="Data Brief">
        <title>Draft genome sequence data of the facultative, thermophilic, xylanolytic bacterium Paenibacillus sp. strain DA-C8.</title>
        <authorList>
            <person name="Chhe C."/>
            <person name="Uke A."/>
            <person name="Baramee S."/>
            <person name="Ungkulpasvich U."/>
            <person name="Tachaapaikoon C."/>
            <person name="Pason P."/>
            <person name="Waeonukul R."/>
            <person name="Ratanakhanokchai K."/>
            <person name="Kosugi A."/>
        </authorList>
    </citation>
    <scope>NUCLEOTIDE SEQUENCE</scope>
    <source>
        <strain evidence="3">DA-C8</strain>
    </source>
</reference>
<dbReference type="PANTHER" id="PTHR48081:SF8">
    <property type="entry name" value="ALPHA_BETA HYDROLASE FOLD-3 DOMAIN-CONTAINING PROTEIN-RELATED"/>
    <property type="match status" value="1"/>
</dbReference>
<name>A0A916QHL9_9BACL</name>
<organism evidence="3 4">
    <name type="scientific">Insulibacter thermoxylanivorax</name>
    <dbReference type="NCBI Taxonomy" id="2749268"/>
    <lineage>
        <taxon>Bacteria</taxon>
        <taxon>Bacillati</taxon>
        <taxon>Bacillota</taxon>
        <taxon>Bacilli</taxon>
        <taxon>Bacillales</taxon>
        <taxon>Paenibacillaceae</taxon>
        <taxon>Insulibacter</taxon>
    </lineage>
</organism>
<dbReference type="EMBL" id="BMAQ01000031">
    <property type="protein sequence ID" value="GFR39009.1"/>
    <property type="molecule type" value="Genomic_DNA"/>
</dbReference>
<evidence type="ECO:0000256" key="1">
    <source>
        <dbReference type="ARBA" id="ARBA00022801"/>
    </source>
</evidence>
<reference evidence="3" key="1">
    <citation type="submission" date="2020-08" db="EMBL/GenBank/DDBJ databases">
        <authorList>
            <person name="Uke A."/>
            <person name="Chhe C."/>
            <person name="Baramee S."/>
            <person name="Kosugi A."/>
        </authorList>
    </citation>
    <scope>NUCLEOTIDE SEQUENCE</scope>
    <source>
        <strain evidence="3">DA-C8</strain>
    </source>
</reference>
<dbReference type="PANTHER" id="PTHR48081">
    <property type="entry name" value="AB HYDROLASE SUPERFAMILY PROTEIN C4A8.06C"/>
    <property type="match status" value="1"/>
</dbReference>
<dbReference type="Pfam" id="PF07859">
    <property type="entry name" value="Abhydrolase_3"/>
    <property type="match status" value="1"/>
</dbReference>
<dbReference type="RefSeq" id="WP_200967220.1">
    <property type="nucleotide sequence ID" value="NZ_BMAQ01000031.1"/>
</dbReference>
<feature type="domain" description="Alpha/beta hydrolase fold-3" evidence="2">
    <location>
        <begin position="77"/>
        <end position="284"/>
    </location>
</feature>
<evidence type="ECO:0000313" key="3">
    <source>
        <dbReference type="EMBL" id="GFR39009.1"/>
    </source>
</evidence>
<protein>
    <submittedName>
        <fullName evidence="3">Esterase</fullName>
    </submittedName>
</protein>
<evidence type="ECO:0000259" key="2">
    <source>
        <dbReference type="Pfam" id="PF07859"/>
    </source>
</evidence>
<sequence length="317" mass="35290">MDLINRTHPELRDVLLQLPKFYLPEDLEPARRNKPPAPRKSDHVSIHEQMIKGKDGNEIMVRIYEPSGDHGAERPALLWIHGGGYVMGHPQDDDNLCQEIAETVGCIIFSPDYRLAPEHPYPAGLEDCYSTLLWIEQSAASYKVDLARVAVAGASAGGGLTAALALLARDRGGPKICFQMPLYPMIDDRNVSPSSYEITHPAVWNRRNNIAAWNMYLGEGERKEVSPYAAPIRAENLAGLPPMYTCVGQLDPFRDETIEYVMRMAEAGVDVEFHLYPGCYHAFELAVPDAEISKRARSEYIGALFRALQGRSAKLQG</sequence>
<comment type="caution">
    <text evidence="3">The sequence shown here is derived from an EMBL/GenBank/DDBJ whole genome shotgun (WGS) entry which is preliminary data.</text>
</comment>
<keyword evidence="1" id="KW-0378">Hydrolase</keyword>
<dbReference type="SUPFAM" id="SSF53474">
    <property type="entry name" value="alpha/beta-Hydrolases"/>
    <property type="match status" value="1"/>
</dbReference>
<gene>
    <name evidence="3" type="primary">aes</name>
    <name evidence="3" type="ORF">PRECH8_23050</name>
</gene>
<evidence type="ECO:0000313" key="4">
    <source>
        <dbReference type="Proteomes" id="UP000654993"/>
    </source>
</evidence>
<dbReference type="AlphaFoldDB" id="A0A916QHL9"/>
<dbReference type="InterPro" id="IPR050300">
    <property type="entry name" value="GDXG_lipolytic_enzyme"/>
</dbReference>
<accession>A0A916QHL9</accession>